<protein>
    <recommendedName>
        <fullName evidence="4">Fascin-like domain-containing protein</fullName>
    </recommendedName>
</protein>
<keyword evidence="2" id="KW-0963">Cytoplasm</keyword>
<reference evidence="5" key="1">
    <citation type="submission" date="2021-02" db="EMBL/GenBank/DDBJ databases">
        <authorList>
            <person name="Nowell W R."/>
        </authorList>
    </citation>
    <scope>NUCLEOTIDE SEQUENCE</scope>
</reference>
<dbReference type="EMBL" id="CAJOBS010000380">
    <property type="protein sequence ID" value="CAF4563928.1"/>
    <property type="molecule type" value="Genomic_DNA"/>
</dbReference>
<organism evidence="5 6">
    <name type="scientific">Rotaria socialis</name>
    <dbReference type="NCBI Taxonomy" id="392032"/>
    <lineage>
        <taxon>Eukaryota</taxon>
        <taxon>Metazoa</taxon>
        <taxon>Spiralia</taxon>
        <taxon>Gnathifera</taxon>
        <taxon>Rotifera</taxon>
        <taxon>Eurotatoria</taxon>
        <taxon>Bdelloidea</taxon>
        <taxon>Philodinida</taxon>
        <taxon>Philodinidae</taxon>
        <taxon>Rotaria</taxon>
    </lineage>
</organism>
<evidence type="ECO:0000259" key="4">
    <source>
        <dbReference type="Pfam" id="PF06268"/>
    </source>
</evidence>
<dbReference type="InterPro" id="IPR022768">
    <property type="entry name" value="Fascin-like_dom"/>
</dbReference>
<keyword evidence="3" id="KW-0009">Actin-binding</keyword>
<feature type="domain" description="Fascin-like" evidence="4">
    <location>
        <begin position="84"/>
        <end position="174"/>
    </location>
</feature>
<dbReference type="Proteomes" id="UP000663838">
    <property type="component" value="Unassembled WGS sequence"/>
</dbReference>
<dbReference type="GO" id="GO:0051015">
    <property type="term" value="F:actin filament binding"/>
    <property type="evidence" value="ECO:0007669"/>
    <property type="project" value="InterPro"/>
</dbReference>
<evidence type="ECO:0000256" key="3">
    <source>
        <dbReference type="ARBA" id="ARBA00023203"/>
    </source>
</evidence>
<gene>
    <name evidence="5" type="ORF">TOA249_LOCUS8116</name>
</gene>
<comment type="caution">
    <text evidence="5">The sequence shown here is derived from an EMBL/GenBank/DDBJ whole genome shotgun (WGS) entry which is preliminary data.</text>
</comment>
<evidence type="ECO:0000256" key="2">
    <source>
        <dbReference type="ARBA" id="ARBA00022490"/>
    </source>
</evidence>
<evidence type="ECO:0000313" key="6">
    <source>
        <dbReference type="Proteomes" id="UP000663838"/>
    </source>
</evidence>
<dbReference type="SUPFAM" id="SSF50405">
    <property type="entry name" value="Actin-crosslinking proteins"/>
    <property type="match status" value="1"/>
</dbReference>
<dbReference type="GO" id="GO:0030674">
    <property type="term" value="F:protein-macromolecule adaptor activity"/>
    <property type="evidence" value="ECO:0007669"/>
    <property type="project" value="InterPro"/>
</dbReference>
<dbReference type="CDD" id="cd23337">
    <property type="entry name" value="beta-trefoil_FSCN_rpt4"/>
    <property type="match status" value="1"/>
</dbReference>
<dbReference type="AlphaFoldDB" id="A0A820ZXF0"/>
<name>A0A820ZXF0_9BILA</name>
<accession>A0A820ZXF0</accession>
<feature type="non-terminal residue" evidence="5">
    <location>
        <position position="1"/>
    </location>
</feature>
<dbReference type="InterPro" id="IPR008999">
    <property type="entry name" value="Actin-crosslinking"/>
</dbReference>
<evidence type="ECO:0000256" key="1">
    <source>
        <dbReference type="ARBA" id="ARBA00004496"/>
    </source>
</evidence>
<dbReference type="Gene3D" id="2.80.10.50">
    <property type="match status" value="1"/>
</dbReference>
<sequence>SIETSFQIQSAGHGRIKFRTSNEKFLVPHATGHLRVVNEQISSNDAYFSIKFINRPFCIFKCDFGHIGYRNKQSRILECNKALSTLFSLEEPHDGTHSEGIIYLKGSDGVYWEILNDLSICVNGCEPSKFALELCPSHSRVVIKAPNGMYLRAEQNGSIQATCQNSRQATQWEF</sequence>
<proteinExistence type="predicted"/>
<dbReference type="Pfam" id="PF06268">
    <property type="entry name" value="Fascin"/>
    <property type="match status" value="1"/>
</dbReference>
<dbReference type="GO" id="GO:0005737">
    <property type="term" value="C:cytoplasm"/>
    <property type="evidence" value="ECO:0007669"/>
    <property type="project" value="UniProtKB-SubCell"/>
</dbReference>
<evidence type="ECO:0000313" key="5">
    <source>
        <dbReference type="EMBL" id="CAF4563928.1"/>
    </source>
</evidence>
<comment type="subcellular location">
    <subcellularLocation>
        <location evidence="1">Cytoplasm</location>
    </subcellularLocation>
</comment>